<dbReference type="GO" id="GO:0031177">
    <property type="term" value="F:phosphopantetheine binding"/>
    <property type="evidence" value="ECO:0007669"/>
    <property type="project" value="InterPro"/>
</dbReference>
<feature type="region of interest" description="Disordered" evidence="25">
    <location>
        <begin position="1401"/>
        <end position="1423"/>
    </location>
</feature>
<dbReference type="Pfam" id="PF13193">
    <property type="entry name" value="AMP-binding_C"/>
    <property type="match status" value="1"/>
</dbReference>
<evidence type="ECO:0000256" key="6">
    <source>
        <dbReference type="ARBA" id="ARBA00022679"/>
    </source>
</evidence>
<dbReference type="InterPro" id="IPR057326">
    <property type="entry name" value="KR_dom"/>
</dbReference>
<dbReference type="FunFam" id="3.40.47.10:FF:000042">
    <property type="entry name" value="Polyketide synthase Pks13"/>
    <property type="match status" value="1"/>
</dbReference>
<dbReference type="Proteomes" id="UP000323664">
    <property type="component" value="Unassembled WGS sequence"/>
</dbReference>
<keyword evidence="8" id="KW-0276">Fatty acid metabolism</keyword>
<dbReference type="EMBL" id="RIAS01000007">
    <property type="protein sequence ID" value="KAA8785059.1"/>
    <property type="molecule type" value="Genomic_DNA"/>
</dbReference>
<dbReference type="SUPFAM" id="SSF55048">
    <property type="entry name" value="Probable ACP-binding domain of malonyl-CoA ACP transacylase"/>
    <property type="match status" value="1"/>
</dbReference>
<comment type="cofactor">
    <cofactor evidence="1">
        <name>NADP(+)</name>
        <dbReference type="ChEBI" id="CHEBI:58349"/>
    </cofactor>
</comment>
<dbReference type="Gene3D" id="3.40.47.10">
    <property type="match status" value="1"/>
</dbReference>
<dbReference type="InterPro" id="IPR000873">
    <property type="entry name" value="AMP-dep_synth/lig_dom"/>
</dbReference>
<dbReference type="CDD" id="cd05930">
    <property type="entry name" value="A_NRPS"/>
    <property type="match status" value="1"/>
</dbReference>
<dbReference type="SMART" id="SM00823">
    <property type="entry name" value="PKS_PP"/>
    <property type="match status" value="2"/>
</dbReference>
<accession>A0A5M9WUC5</accession>
<dbReference type="GO" id="GO:0034081">
    <property type="term" value="C:polyketide synthase complex"/>
    <property type="evidence" value="ECO:0007669"/>
    <property type="project" value="UniProtKB-ARBA"/>
</dbReference>
<evidence type="ECO:0000313" key="29">
    <source>
        <dbReference type="Proteomes" id="UP000323664"/>
    </source>
</evidence>
<dbReference type="PROSITE" id="PS52004">
    <property type="entry name" value="KS3_2"/>
    <property type="match status" value="1"/>
</dbReference>
<reference evidence="28 29" key="1">
    <citation type="journal article" date="2019" name="J. Ind. Microbiol. Biotechnol.">
        <title>Paenibacillus amylolyticus 27C64 has a diverse set of carbohydrate-active enzymes and complete pectin deconstruction system.</title>
        <authorList>
            <person name="Keggi C."/>
            <person name="Doran-Peterson J."/>
        </authorList>
    </citation>
    <scope>NUCLEOTIDE SEQUENCE [LARGE SCALE GENOMIC DNA]</scope>
    <source>
        <strain evidence="28 29">27C64</strain>
    </source>
</reference>
<dbReference type="CDD" id="cd19531">
    <property type="entry name" value="LCL_NRPS-like"/>
    <property type="match status" value="2"/>
</dbReference>
<dbReference type="EC" id="2.3.1.292" evidence="20"/>
<gene>
    <name evidence="28" type="ORF">EC604_14540</name>
</gene>
<dbReference type="Gene3D" id="3.40.50.720">
    <property type="entry name" value="NAD(P)-binding Rossmann-like Domain"/>
    <property type="match status" value="1"/>
</dbReference>
<dbReference type="InterPro" id="IPR016035">
    <property type="entry name" value="Acyl_Trfase/lysoPLipase"/>
</dbReference>
<keyword evidence="10" id="KW-0560">Oxidoreductase</keyword>
<dbReference type="InterPro" id="IPR014031">
    <property type="entry name" value="Ketoacyl_synth_C"/>
</dbReference>
<dbReference type="Pfam" id="PF08659">
    <property type="entry name" value="KR"/>
    <property type="match status" value="1"/>
</dbReference>
<dbReference type="InterPro" id="IPR036291">
    <property type="entry name" value="NAD(P)-bd_dom_sf"/>
</dbReference>
<evidence type="ECO:0000256" key="9">
    <source>
        <dbReference type="ARBA" id="ARBA00022857"/>
    </source>
</evidence>
<comment type="catalytic activity">
    <reaction evidence="15">
        <text>17-(4-hydroxyphenyl)heptadecanoyl-[(phenol)carboxyphthiodiolenone synthase] + 2 (S)-methylmalonyl-CoA + 3 malonyl-CoA + 5 NADPH + 10 H(+) = C35-(phenol)carboxyphthiodiolenone-[(phenol)carboxyphthiodiolenone synthase] + 5 CO2 + 5 NADP(+) + 5 CoA + 2 H2O</text>
        <dbReference type="Rhea" id="RHEA:57756"/>
        <dbReference type="Rhea" id="RHEA-COMP:14272"/>
        <dbReference type="Rhea" id="RHEA-COMP:14989"/>
        <dbReference type="ChEBI" id="CHEBI:15377"/>
        <dbReference type="ChEBI" id="CHEBI:15378"/>
        <dbReference type="ChEBI" id="CHEBI:16526"/>
        <dbReference type="ChEBI" id="CHEBI:57287"/>
        <dbReference type="ChEBI" id="CHEBI:57327"/>
        <dbReference type="ChEBI" id="CHEBI:57384"/>
        <dbReference type="ChEBI" id="CHEBI:57783"/>
        <dbReference type="ChEBI" id="CHEBI:58349"/>
        <dbReference type="ChEBI" id="CHEBI:133300"/>
        <dbReference type="ChEBI" id="CHEBI:142259"/>
        <dbReference type="EC" id="2.3.1.292"/>
    </reaction>
</comment>
<dbReference type="Pfam" id="PF00668">
    <property type="entry name" value="Condensation"/>
    <property type="match status" value="2"/>
</dbReference>
<evidence type="ECO:0000256" key="1">
    <source>
        <dbReference type="ARBA" id="ARBA00001937"/>
    </source>
</evidence>
<feature type="domain" description="Carrier" evidence="26">
    <location>
        <begin position="2454"/>
        <end position="2530"/>
    </location>
</feature>
<dbReference type="InterPro" id="IPR020806">
    <property type="entry name" value="PKS_PP-bd"/>
</dbReference>
<dbReference type="PROSITE" id="PS50075">
    <property type="entry name" value="CARRIER"/>
    <property type="match status" value="2"/>
</dbReference>
<comment type="catalytic activity">
    <reaction evidence="17">
        <text>docosanoyl-[(phenol)carboxyphthiodiolenone synthase] + 2 (S)-methylmalonyl-CoA + 3 malonyl-CoA + 5 NADPH + 10 H(+) = C34-carboxyphthiodiolenone-[(phenol)carboxyphthiodiolenone synthase] + 5 CO2 + 5 NADP(+) + 5 CoA + 2 H2O</text>
        <dbReference type="Rhea" id="RHEA:57752"/>
        <dbReference type="Rhea" id="RHEA-COMP:14987"/>
        <dbReference type="Rhea" id="RHEA-COMP:14988"/>
        <dbReference type="ChEBI" id="CHEBI:15377"/>
        <dbReference type="ChEBI" id="CHEBI:15378"/>
        <dbReference type="ChEBI" id="CHEBI:16526"/>
        <dbReference type="ChEBI" id="CHEBI:57287"/>
        <dbReference type="ChEBI" id="CHEBI:57327"/>
        <dbReference type="ChEBI" id="CHEBI:57384"/>
        <dbReference type="ChEBI" id="CHEBI:57783"/>
        <dbReference type="ChEBI" id="CHEBI:58349"/>
        <dbReference type="ChEBI" id="CHEBI:142237"/>
        <dbReference type="ChEBI" id="CHEBI:142238"/>
        <dbReference type="EC" id="2.3.1.292"/>
    </reaction>
</comment>
<dbReference type="InterPro" id="IPR006162">
    <property type="entry name" value="Ppantetheine_attach_site"/>
</dbReference>
<dbReference type="InterPro" id="IPR010071">
    <property type="entry name" value="AA_adenyl_dom"/>
</dbReference>
<dbReference type="FunFam" id="3.40.50.980:FF:000001">
    <property type="entry name" value="Non-ribosomal peptide synthetase"/>
    <property type="match status" value="1"/>
</dbReference>
<dbReference type="Gene3D" id="3.40.366.10">
    <property type="entry name" value="Malonyl-Coenzyme A Acyl Carrier Protein, domain 2"/>
    <property type="match status" value="1"/>
</dbReference>
<dbReference type="GO" id="GO:0017000">
    <property type="term" value="P:antibiotic biosynthetic process"/>
    <property type="evidence" value="ECO:0007669"/>
    <property type="project" value="UniProtKB-KW"/>
</dbReference>
<evidence type="ECO:0000313" key="28">
    <source>
        <dbReference type="EMBL" id="KAA8785059.1"/>
    </source>
</evidence>
<evidence type="ECO:0000259" key="26">
    <source>
        <dbReference type="PROSITE" id="PS50075"/>
    </source>
</evidence>
<dbReference type="InterPro" id="IPR025110">
    <property type="entry name" value="AMP-bd_C"/>
</dbReference>
<dbReference type="InterPro" id="IPR016036">
    <property type="entry name" value="Malonyl_transacylase_ACP-bd"/>
</dbReference>
<dbReference type="InterPro" id="IPR001242">
    <property type="entry name" value="Condensation_dom"/>
</dbReference>
<dbReference type="Gene3D" id="1.10.1200.10">
    <property type="entry name" value="ACP-like"/>
    <property type="match status" value="2"/>
</dbReference>
<dbReference type="PROSITE" id="PS00012">
    <property type="entry name" value="PHOSPHOPANTETHEINE"/>
    <property type="match status" value="2"/>
</dbReference>
<dbReference type="GO" id="GO:0016491">
    <property type="term" value="F:oxidoreductase activity"/>
    <property type="evidence" value="ECO:0007669"/>
    <property type="project" value="UniProtKB-KW"/>
</dbReference>
<dbReference type="Pfam" id="PF00698">
    <property type="entry name" value="Acyl_transf_1"/>
    <property type="match status" value="1"/>
</dbReference>
<dbReference type="PROSITE" id="PS00455">
    <property type="entry name" value="AMP_BINDING"/>
    <property type="match status" value="1"/>
</dbReference>
<dbReference type="InterPro" id="IPR018201">
    <property type="entry name" value="Ketoacyl_synth_AS"/>
</dbReference>
<dbReference type="Gene3D" id="2.30.38.10">
    <property type="entry name" value="Luciferase, Domain 3"/>
    <property type="match status" value="1"/>
</dbReference>
<proteinExistence type="inferred from homology"/>
<protein>
    <recommendedName>
        <fullName evidence="21">Phenolphthiocerol/phthiocerol polyketide synthase subunit E</fullName>
        <ecNumber evidence="20">2.3.1.292</ecNumber>
    </recommendedName>
    <alternativeName>
        <fullName evidence="23">(Phenol)carboxyphthiodiolenone synthase subunit E</fullName>
    </alternativeName>
    <alternativeName>
        <fullName evidence="24">Beta-ketoacyl-acyl-carrier-protein synthase I</fullName>
    </alternativeName>
    <alternativeName>
        <fullName evidence="22">Phthiocerol synthesis polyketide synthase type I PpsE</fullName>
    </alternativeName>
</protein>
<feature type="domain" description="Ketosynthase family 3 (KS3)" evidence="27">
    <location>
        <begin position="12"/>
        <end position="434"/>
    </location>
</feature>
<evidence type="ECO:0000256" key="14">
    <source>
        <dbReference type="ARBA" id="ARBA00029443"/>
    </source>
</evidence>
<dbReference type="Pfam" id="PF22621">
    <property type="entry name" value="CurL-like_PKS_C"/>
    <property type="match status" value="1"/>
</dbReference>
<evidence type="ECO:0000256" key="7">
    <source>
        <dbReference type="ARBA" id="ARBA00022737"/>
    </source>
</evidence>
<dbReference type="GO" id="GO:0044550">
    <property type="term" value="P:secondary metabolite biosynthetic process"/>
    <property type="evidence" value="ECO:0007669"/>
    <property type="project" value="TreeGrafter"/>
</dbReference>
<evidence type="ECO:0000256" key="10">
    <source>
        <dbReference type="ARBA" id="ARBA00023002"/>
    </source>
</evidence>
<dbReference type="InterPro" id="IPR014043">
    <property type="entry name" value="Acyl_transferase_dom"/>
</dbReference>
<evidence type="ECO:0000256" key="17">
    <source>
        <dbReference type="ARBA" id="ARBA00052119"/>
    </source>
</evidence>
<dbReference type="FunFam" id="1.10.1200.10:FF:000005">
    <property type="entry name" value="Nonribosomal peptide synthetase 1"/>
    <property type="match status" value="1"/>
</dbReference>
<evidence type="ECO:0000256" key="25">
    <source>
        <dbReference type="SAM" id="MobiDB-lite"/>
    </source>
</evidence>
<dbReference type="SUPFAM" id="SSF53901">
    <property type="entry name" value="Thiolase-like"/>
    <property type="match status" value="1"/>
</dbReference>
<dbReference type="Gene3D" id="3.30.70.250">
    <property type="entry name" value="Malonyl-CoA ACP transacylase, ACP-binding"/>
    <property type="match status" value="1"/>
</dbReference>
<dbReference type="Gene3D" id="3.30.559.30">
    <property type="entry name" value="Nonribosomal peptide synthetase, condensation domain"/>
    <property type="match status" value="2"/>
</dbReference>
<dbReference type="GO" id="GO:0004315">
    <property type="term" value="F:3-oxoacyl-[acyl-carrier-protein] synthase activity"/>
    <property type="evidence" value="ECO:0007669"/>
    <property type="project" value="InterPro"/>
</dbReference>
<dbReference type="Gene3D" id="3.30.300.30">
    <property type="match status" value="1"/>
</dbReference>
<dbReference type="SUPFAM" id="SSF56801">
    <property type="entry name" value="Acetyl-CoA synthetase-like"/>
    <property type="match status" value="1"/>
</dbReference>
<evidence type="ECO:0000256" key="19">
    <source>
        <dbReference type="ARBA" id="ARBA00058455"/>
    </source>
</evidence>
<dbReference type="Pfam" id="PF02801">
    <property type="entry name" value="Ketoacyl-synt_C"/>
    <property type="match status" value="1"/>
</dbReference>
<dbReference type="InterPro" id="IPR020845">
    <property type="entry name" value="AMP-binding_CS"/>
</dbReference>
<dbReference type="NCBIfam" id="TIGR01733">
    <property type="entry name" value="AA-adenyl-dom"/>
    <property type="match status" value="1"/>
</dbReference>
<dbReference type="SMART" id="SM00825">
    <property type="entry name" value="PKS_KS"/>
    <property type="match status" value="1"/>
</dbReference>
<dbReference type="CDD" id="cd00833">
    <property type="entry name" value="PKS"/>
    <property type="match status" value="1"/>
</dbReference>
<dbReference type="InterPro" id="IPR016039">
    <property type="entry name" value="Thiolase-like"/>
</dbReference>
<evidence type="ECO:0000256" key="4">
    <source>
        <dbReference type="ARBA" id="ARBA00022450"/>
    </source>
</evidence>
<dbReference type="GO" id="GO:0006633">
    <property type="term" value="P:fatty acid biosynthetic process"/>
    <property type="evidence" value="ECO:0007669"/>
    <property type="project" value="InterPro"/>
</dbReference>
<evidence type="ECO:0000256" key="3">
    <source>
        <dbReference type="ARBA" id="ARBA00006432"/>
    </source>
</evidence>
<keyword evidence="13" id="KW-0511">Multifunctional enzyme</keyword>
<evidence type="ECO:0000256" key="13">
    <source>
        <dbReference type="ARBA" id="ARBA00023268"/>
    </source>
</evidence>
<dbReference type="InterPro" id="IPR023213">
    <property type="entry name" value="CAT-like_dom_sf"/>
</dbReference>
<dbReference type="InterPro" id="IPR036736">
    <property type="entry name" value="ACP-like_sf"/>
</dbReference>
<evidence type="ECO:0000256" key="16">
    <source>
        <dbReference type="ARBA" id="ARBA00051971"/>
    </source>
</evidence>
<dbReference type="GO" id="GO:0043041">
    <property type="term" value="P:amino acid activation for nonribosomal peptide biosynthetic process"/>
    <property type="evidence" value="ECO:0007669"/>
    <property type="project" value="TreeGrafter"/>
</dbReference>
<dbReference type="InterPro" id="IPR014030">
    <property type="entry name" value="Ketoacyl_synth_N"/>
</dbReference>
<dbReference type="SMART" id="SM00827">
    <property type="entry name" value="PKS_AT"/>
    <property type="match status" value="1"/>
</dbReference>
<dbReference type="Pfam" id="PF00550">
    <property type="entry name" value="PP-binding"/>
    <property type="match status" value="2"/>
</dbReference>
<evidence type="ECO:0000256" key="20">
    <source>
        <dbReference type="ARBA" id="ARBA00066974"/>
    </source>
</evidence>
<evidence type="ECO:0000256" key="23">
    <source>
        <dbReference type="ARBA" id="ARBA00078169"/>
    </source>
</evidence>
<dbReference type="Pfam" id="PF21394">
    <property type="entry name" value="Beta-ketacyl_N"/>
    <property type="match status" value="1"/>
</dbReference>
<evidence type="ECO:0000256" key="18">
    <source>
        <dbReference type="ARBA" id="ARBA00052745"/>
    </source>
</evidence>
<keyword evidence="6" id="KW-0808">Transferase</keyword>
<dbReference type="Gene3D" id="3.30.559.10">
    <property type="entry name" value="Chloramphenicol acetyltransferase-like domain"/>
    <property type="match status" value="2"/>
</dbReference>
<evidence type="ECO:0000256" key="8">
    <source>
        <dbReference type="ARBA" id="ARBA00022832"/>
    </source>
</evidence>
<comment type="catalytic activity">
    <reaction evidence="16">
        <text>19-(4-hydroxyphenyl)nonadecanoyl-[(phenol)carboxyphthiodiolenone synthase] + 2 (S)-methylmalonyl-CoA + 3 malonyl-CoA + 5 NADPH + 10 H(+) = C37-(phenol)carboxyphthiodiolenone-[(phenol)carboxyphthiodiolenone synthase] + 5 CO2 + 5 NADP(+) + 5 CoA + 2 H2O</text>
        <dbReference type="Rhea" id="RHEA:57760"/>
        <dbReference type="Rhea" id="RHEA-COMP:14273"/>
        <dbReference type="Rhea" id="RHEA-COMP:14990"/>
        <dbReference type="ChEBI" id="CHEBI:15377"/>
        <dbReference type="ChEBI" id="CHEBI:15378"/>
        <dbReference type="ChEBI" id="CHEBI:16526"/>
        <dbReference type="ChEBI" id="CHEBI:57287"/>
        <dbReference type="ChEBI" id="CHEBI:57327"/>
        <dbReference type="ChEBI" id="CHEBI:57384"/>
        <dbReference type="ChEBI" id="CHEBI:57783"/>
        <dbReference type="ChEBI" id="CHEBI:58349"/>
        <dbReference type="ChEBI" id="CHEBI:133301"/>
        <dbReference type="ChEBI" id="CHEBI:142260"/>
        <dbReference type="EC" id="2.3.1.292"/>
    </reaction>
</comment>
<dbReference type="InterPro" id="IPR009081">
    <property type="entry name" value="PP-bd_ACP"/>
</dbReference>
<dbReference type="PROSITE" id="PS00606">
    <property type="entry name" value="KS3_1"/>
    <property type="match status" value="1"/>
</dbReference>
<dbReference type="Gene3D" id="3.30.70.3290">
    <property type="match status" value="1"/>
</dbReference>
<dbReference type="InterPro" id="IPR001227">
    <property type="entry name" value="Ac_transferase_dom_sf"/>
</dbReference>
<dbReference type="SUPFAM" id="SSF52151">
    <property type="entry name" value="FabD/lysophospholipase-like"/>
    <property type="match status" value="1"/>
</dbReference>
<dbReference type="PANTHER" id="PTHR45527:SF1">
    <property type="entry name" value="FATTY ACID SYNTHASE"/>
    <property type="match status" value="1"/>
</dbReference>
<evidence type="ECO:0000259" key="27">
    <source>
        <dbReference type="PROSITE" id="PS52004"/>
    </source>
</evidence>
<sequence length="2988" mass="335117">MNSSETNRAEKDHAIAVIGMAGRFPGADNIEQFWTNLENGAESITFFSKDELAEHGIEPELLNQENYVRATGVLENAEYFDAGFFGYSARDAETMDPQIRLFMECAWEAFENAGYTPDDYEGRIGLYAGASSNVLWEYLSNMADTDDNVRFEAGQINDKDYLNSNVSYKLNLKGPSVSVFTACSTSLVAIHIACKDIIEGRCEMALAGSSSVSLPQEKGYLHQEGGISSADGHCRAFDEQASGTLLGNGLGCVILKKLSDAVADRDHIYAVIRGSAMNNDGAMKAGFSAPSVDGQVEVIRAAYEDAGVSPESVNYVETHGTATRLGDPIEVEALRLAFATDQRNYCGIGSVKTNIGHLDSAAGIASFVKTSMALKHGKIPPSLHYSNPNPYLDLDNSPFYVVSELTDWNSEGPRRAGVSSLGIGGTNVHIVMEEAPPLPVRPTSDNAKLFVLSARSEVALDQMKSNFKSYLEHNPAINLDDAAYTLQTGRKKFPYRMSFVCSSREEALDCLEADPLKRTRRMHSEVEQAKLVFMFPGQGAQYINMGLGLYKNEAVFRDELDQCFQILRNITGTDYKEILYPAENKQLEDQGLENTSLAQPLIFSFEYALTKLLIHWGMDPHAMIGYSFGEYVAACIAGVFTLEDALGITVFRGKLMHEMPAGAMLSVPLPEDQVLASLTEEVSLAVVNGQSCIVSGTVEAISAYESKMKAMKLLCTRLPVTHASHCRLTEGIVDRFHQYMRSVKLSKPSVAYISSITGGWINPDQAMDPNYWVSHLQDTVRFAKGIETLAKIPNCLFVEVGPGQDLSALTRRFVAEQHARQIVPLVRPKVNSVPDIQYILNNLGWLWINGASIRWDNLYSSQERYKVHLPAYPFERQRYWKLMDLYKKGAIGQQPVRRATKVNLTDWFYTPSWKYAKPIGGLRQAEKIPWYVFCDGFGLGEAIVESLRSQGIDVTAIYQGSAFQEKSNQTIVMQPEIEEHNARLVRIMESANSINIIHLWGLTDEADFEQIQISGLYSLVNLAKALGASRIQGAIRIQTVGDSVFEIDGTETMVPAKATVTAVSKVIPQENANITCQYVDIVKPQDNEMIRDLAGDLINEFQLNRLEPTVAYRNRKRLVQDFQAHQLTPLPSEGQEQYKDKSFYISGGLGNIGYTVAEHLAGIGATHLVLSGRTEIPGRGEWGSWLSTHGPDDHISRKIDKLKRLEALGANVHYIQADVADATLLKAEIGEFERLYGPVHGVIYSAGVTEGDSLALISSIQKTHFETQFHSKVKGLTVLEEIFKNQKLDFCIIFSSLASILGGIGFSAYAAANAYVDHFVSCHNQKMLNRWVSIDWDAWPSEKGKASGIRTTLDQYTMTYQEGIEAMFRIIDHAVTDQVVVSTGSLTTRIEQWVSQAGEENADLADSADRSYDSRPNLSSDYVGSRNASEEELVSVWEQFFGVQPIGIHDDFFELGGDSLKGINLLGKIHKRMGVRLPIAEAFKHPTIEGFARFIMNGEKDDFICLPTAPERSYYQLSAGQKQIYYMDVMAPNALRYNMPACVEIDGSVSKEQVEIAFCALVDRHEMLRATIQTVDGTPVQVIPDRHESFAIEYSVVKGEELEEKKRQFVREFDLGSGPLIRVALWKVHDQHHILMLDTHHIACDGVSTGILIDEFTRLYRGESLPPVRTRYRDYVEWQQERIASGVLADQERYWLNQFSGEIPSLDLAADGKRGSSSSYLGDKVYARVDKASTAEIMRLCKEQNVTLYMLLNAVLGTLLYRYTQQEDMVIGSAVAGRTHEDFQEVIGMFVNTIAMRHRPEGDLPFASYLQNVKSTVMEAFENQEYPFDRLVEKLSLHRENGRNPLFDIMFILQNMNIGAIELDDVVVKQSDQTVLASKFDLTLYAVEKDKEEIEFIFEYRTDLYSNEYVERLARHYINILLDVIRRPTVELGLVQMLDESELKHIRHLLSGDDRKLDESSVLEQFEKLATAYPHQVAVLCDGCEFSYSELNARANRVAAYMQHSAVESSPFIAIMVEPSIHMIAGILGILKLGKAFVPIDPKYPADRVRHILRDSCAGLILTQTHLMDLCEEENTFAIDLDALNWDLEGEITLRIERKNDNAAYMVYTSGSTGVPKGVVVGHQALSNLCGWHQEQFRIGGEDRALKYAGLGFDATVWEIFPYICSGAGIVMLPERLKLDMLGLSAFINDMGVTIAFLPTPIAERFMEIGGPSSLLTLLTGGEQLRKFTPVDYTVYNNYGPTENTVVTTCFTVERWQANIPIGRPICNVDIHILDNNLQQLPIGVPGEICISGKGLANGYWNNPDLTNAKFVMHPLDRNIRLYRTGDMGRLLPDGQIEYLGRIDSQVKVNGVRIELGEIATIFIQHNAVRDCVVDAVRNRDNMLDLTAYIVSEQQLTLDELLPFLKKQLPVHMIPSHIVQVADIPINANGKVDQKALTSAEGVKLVRQHGEIIPCSTDTEHKLHAVWKEVLNYNDEFGTESNFFELGGNSMRAITLVTAVKEAFQVELPLSRIFNQASLQEMAEEIERLPKAEAWSRISIAPKADHYPLTPSQKRMYLLQQMNEQSMDYNIPFVLSLEGEIDIERFQHAFEALFAKHEALRTEFTVIQDQIVQKVRDEVDCQVQYEEIEEPHGMQDVLKRFLRPFDLTKAPLCRVVLVKTGDKKHLLIIDIHHIVSDGESVKILLKDFTALYKGEDTRTRSTSYMDYATWLDSNEQRALLSRQADFWLTALDQVPYLQIPTDFPREKKLVSGSELCKATLNEEYTSKLMRLSRKHQVTPFMIMWNSFHILLAKYSGQNDFAIGTPVAGRRHTDIQNCVGLFVNSLALRHHLDESDTFLSGLLKAKHSIISAFDHQDYPFDEIVRKLGDSGANRLMPVFNTMFFHQSLADQSLELPDLTVRSEDFHNGALKAEILLTAIEQHQDITFQLEYAVDLFRKDTASRMLDRYIEILKQALDNENIGIGEMTLSSDRSVAKSVLLPELLDDFVF</sequence>
<comment type="cofactor">
    <cofactor evidence="2">
        <name>pantetheine 4'-phosphate</name>
        <dbReference type="ChEBI" id="CHEBI:47942"/>
    </cofactor>
</comment>
<evidence type="ECO:0000256" key="21">
    <source>
        <dbReference type="ARBA" id="ARBA00073623"/>
    </source>
</evidence>
<dbReference type="SUPFAM" id="SSF47336">
    <property type="entry name" value="ACP-like"/>
    <property type="match status" value="2"/>
</dbReference>
<dbReference type="InterPro" id="IPR013968">
    <property type="entry name" value="PKS_KR"/>
</dbReference>
<dbReference type="OrthoDB" id="9778690at2"/>
<evidence type="ECO:0000256" key="24">
    <source>
        <dbReference type="ARBA" id="ARBA00084020"/>
    </source>
</evidence>
<keyword evidence="9" id="KW-0521">NADP</keyword>
<keyword evidence="4" id="KW-0596">Phosphopantetheine</keyword>
<dbReference type="PANTHER" id="PTHR45527">
    <property type="entry name" value="NONRIBOSOMAL PEPTIDE SYNTHETASE"/>
    <property type="match status" value="1"/>
</dbReference>
<dbReference type="InterPro" id="IPR049490">
    <property type="entry name" value="C883_1060-like_KR_N"/>
</dbReference>
<comment type="similarity">
    <text evidence="3">Belongs to the ATP-dependent AMP-binding enzyme family.</text>
</comment>
<dbReference type="SUPFAM" id="SSF51735">
    <property type="entry name" value="NAD(P)-binding Rossmann-fold domains"/>
    <property type="match status" value="2"/>
</dbReference>
<dbReference type="SUPFAM" id="SSF52777">
    <property type="entry name" value="CoA-dependent acyltransferases"/>
    <property type="match status" value="4"/>
</dbReference>
<evidence type="ECO:0000256" key="12">
    <source>
        <dbReference type="ARBA" id="ARBA00023194"/>
    </source>
</evidence>
<keyword evidence="5" id="KW-0597">Phosphoprotein</keyword>
<comment type="function">
    <text evidence="19">Part of the PpsABCDE complex involved in the biosynthesis of the lipid core common to phthiocerols and phenolphthiocerols by successive additions of malonyl-CoA or methylmalonyl-CoA extender units. PpsA can accept as substrate the activated forms of either icosanoyl (C20), docosanoyl (C22) or lignoceroyl (C24) groups from FadD26, or a (4-hydroxyphenyl)-C17 or (4-hydroxyphenyl)-C19 fatty acyl from FadD29. PpsA initiates the biosynthesis and extends its substrate using a malonyl-CoA extender unit. The PpsB and PpsC proteins add the second and third malonyl-CoA extender units. PpsD adds an (R)-methylmalonyl unit and PpsE adds a second (R)-methylmalonyl unit. The incorporation of the methylmalonyl units results in formation of two branched methyl groups in the elongated product.</text>
</comment>
<dbReference type="Gene3D" id="3.40.50.980">
    <property type="match status" value="2"/>
</dbReference>
<comment type="similarity">
    <text evidence="14">In the C-terminal section; belongs to the NRP synthetase family.</text>
</comment>
<comment type="catalytic activity">
    <reaction evidence="18">
        <text>icosanoyl-[(phenol)carboxyphthiodiolenone synthase] + 2 (S)-methylmalonyl-CoA + 3 malonyl-CoA + 5 NADPH + 10 H(+) = C32-carboxyphthiodiolenone-[(phenol)carboxyphthiodiolenone synthase] + 5 CO2 + 5 NADP(+) + 5 CoA + 2 H2O</text>
        <dbReference type="Rhea" id="RHEA:57748"/>
        <dbReference type="Rhea" id="RHEA-COMP:14985"/>
        <dbReference type="Rhea" id="RHEA-COMP:14986"/>
        <dbReference type="ChEBI" id="CHEBI:15377"/>
        <dbReference type="ChEBI" id="CHEBI:15378"/>
        <dbReference type="ChEBI" id="CHEBI:16526"/>
        <dbReference type="ChEBI" id="CHEBI:57287"/>
        <dbReference type="ChEBI" id="CHEBI:57327"/>
        <dbReference type="ChEBI" id="CHEBI:57384"/>
        <dbReference type="ChEBI" id="CHEBI:57783"/>
        <dbReference type="ChEBI" id="CHEBI:58349"/>
        <dbReference type="ChEBI" id="CHEBI:87848"/>
        <dbReference type="ChEBI" id="CHEBI:142236"/>
        <dbReference type="EC" id="2.3.1.292"/>
    </reaction>
</comment>
<dbReference type="SMART" id="SM00822">
    <property type="entry name" value="PKS_KR"/>
    <property type="match status" value="1"/>
</dbReference>
<organism evidence="28 29">
    <name type="scientific">Paenibacillus amylolyticus</name>
    <dbReference type="NCBI Taxonomy" id="1451"/>
    <lineage>
        <taxon>Bacteria</taxon>
        <taxon>Bacillati</taxon>
        <taxon>Bacillota</taxon>
        <taxon>Bacilli</taxon>
        <taxon>Bacillales</taxon>
        <taxon>Paenibacillaceae</taxon>
        <taxon>Paenibacillus</taxon>
    </lineage>
</organism>
<evidence type="ECO:0000256" key="2">
    <source>
        <dbReference type="ARBA" id="ARBA00001957"/>
    </source>
</evidence>
<dbReference type="InterPro" id="IPR020841">
    <property type="entry name" value="PKS_Beta-ketoAc_synthase_dom"/>
</dbReference>
<evidence type="ECO:0000256" key="22">
    <source>
        <dbReference type="ARBA" id="ARBA00075053"/>
    </source>
</evidence>
<dbReference type="RefSeq" id="WP_123064860.1">
    <property type="nucleotide sequence ID" value="NZ_RIAS01000007.1"/>
</dbReference>
<evidence type="ECO:0000256" key="11">
    <source>
        <dbReference type="ARBA" id="ARBA00023098"/>
    </source>
</evidence>
<name>A0A5M9WUC5_PAEAM</name>
<keyword evidence="11" id="KW-0443">Lipid metabolism</keyword>
<feature type="domain" description="Carrier" evidence="26">
    <location>
        <begin position="1424"/>
        <end position="1499"/>
    </location>
</feature>
<dbReference type="CDD" id="cd08953">
    <property type="entry name" value="KR_2_SDR_x"/>
    <property type="match status" value="1"/>
</dbReference>
<keyword evidence="12" id="KW-0045">Antibiotic biosynthesis</keyword>
<evidence type="ECO:0000256" key="15">
    <source>
        <dbReference type="ARBA" id="ARBA00050973"/>
    </source>
</evidence>
<dbReference type="Pfam" id="PF00501">
    <property type="entry name" value="AMP-binding"/>
    <property type="match status" value="1"/>
</dbReference>
<keyword evidence="7" id="KW-0677">Repeat</keyword>
<dbReference type="Pfam" id="PF00109">
    <property type="entry name" value="ketoacyl-synt"/>
    <property type="match status" value="1"/>
</dbReference>
<dbReference type="InterPro" id="IPR045851">
    <property type="entry name" value="AMP-bd_C_sf"/>
</dbReference>
<evidence type="ECO:0000256" key="5">
    <source>
        <dbReference type="ARBA" id="ARBA00022553"/>
    </source>
</evidence>
<comment type="caution">
    <text evidence="28">The sequence shown here is derived from an EMBL/GenBank/DDBJ whole genome shotgun (WGS) entry which is preliminary data.</text>
</comment>